<keyword evidence="1" id="KW-0812">Transmembrane</keyword>
<reference evidence="2" key="1">
    <citation type="submission" date="2022-04" db="EMBL/GenBank/DDBJ databases">
        <title>Consumption of N2O by Flavobacterium azooxidireducens sp. nov. isolated from Decomposing Leaf Litter of Phragmites australis (Cav.).</title>
        <authorList>
            <person name="Behrendt U."/>
            <person name="Spanner T."/>
            <person name="Augustin J."/>
            <person name="Horn M.A."/>
            <person name="Kolb S."/>
            <person name="Ulrich A."/>
        </authorList>
    </citation>
    <scope>NUCLEOTIDE SEQUENCE</scope>
    <source>
        <strain evidence="2">IGB 4-14</strain>
    </source>
</reference>
<keyword evidence="1" id="KW-1133">Transmembrane helix</keyword>
<accession>A0ABY4KDA6</accession>
<sequence length="161" mass="19156">MKQFEFIENQLVLKVKKSPFIIRLTLYVVTFLCFFFPILTISYLLIAREEFHIKYVLFLFFFGFVGFYMLRVSLWNTLGKEIITFQKENITYIADYGWFKDAVKSIQGENFEYFIQPVGYESDKIGVLVINKDDNSIECVVKMPEFELKELVDDLNFKKVI</sequence>
<name>A0ABY4KDA6_9FLAO</name>
<dbReference type="EMBL" id="CP096205">
    <property type="protein sequence ID" value="UPQ78524.1"/>
    <property type="molecule type" value="Genomic_DNA"/>
</dbReference>
<gene>
    <name evidence="2" type="ORF">M0M57_12955</name>
</gene>
<proteinExistence type="predicted"/>
<keyword evidence="3" id="KW-1185">Reference proteome</keyword>
<evidence type="ECO:0000313" key="2">
    <source>
        <dbReference type="EMBL" id="UPQ78524.1"/>
    </source>
</evidence>
<dbReference type="Proteomes" id="UP000830583">
    <property type="component" value="Chromosome"/>
</dbReference>
<keyword evidence="1" id="KW-0472">Membrane</keyword>
<organism evidence="2 3">
    <name type="scientific">Flavobacterium azooxidireducens</name>
    <dbReference type="NCBI Taxonomy" id="1871076"/>
    <lineage>
        <taxon>Bacteria</taxon>
        <taxon>Pseudomonadati</taxon>
        <taxon>Bacteroidota</taxon>
        <taxon>Flavobacteriia</taxon>
        <taxon>Flavobacteriales</taxon>
        <taxon>Flavobacteriaceae</taxon>
        <taxon>Flavobacterium</taxon>
    </lineage>
</organism>
<protein>
    <recommendedName>
        <fullName evidence="4">YcxB-like protein domain-containing protein</fullName>
    </recommendedName>
</protein>
<evidence type="ECO:0008006" key="4">
    <source>
        <dbReference type="Google" id="ProtNLM"/>
    </source>
</evidence>
<dbReference type="RefSeq" id="WP_248433448.1">
    <property type="nucleotide sequence ID" value="NZ_CP096205.1"/>
</dbReference>
<evidence type="ECO:0000256" key="1">
    <source>
        <dbReference type="SAM" id="Phobius"/>
    </source>
</evidence>
<feature type="transmembrane region" description="Helical" evidence="1">
    <location>
        <begin position="52"/>
        <end position="70"/>
    </location>
</feature>
<feature type="transmembrane region" description="Helical" evidence="1">
    <location>
        <begin position="20"/>
        <end position="46"/>
    </location>
</feature>
<evidence type="ECO:0000313" key="3">
    <source>
        <dbReference type="Proteomes" id="UP000830583"/>
    </source>
</evidence>